<keyword evidence="5 6" id="KW-0472">Membrane</keyword>
<comment type="caution">
    <text evidence="7">The sequence shown here is derived from an EMBL/GenBank/DDBJ whole genome shotgun (WGS) entry which is preliminary data.</text>
</comment>
<keyword evidence="6" id="KW-0406">Ion transport</keyword>
<gene>
    <name evidence="6 7" type="primary">nhaA</name>
    <name evidence="7" type="ORF">BKE38_11265</name>
</gene>
<comment type="similarity">
    <text evidence="6">Belongs to the NhaA Na(+)/H(+) (TC 2.A.33) antiporter family.</text>
</comment>
<evidence type="ECO:0000256" key="5">
    <source>
        <dbReference type="ARBA" id="ARBA00023136"/>
    </source>
</evidence>
<dbReference type="RefSeq" id="WP_076957456.1">
    <property type="nucleotide sequence ID" value="NZ_MLCO01000091.1"/>
</dbReference>
<dbReference type="PANTHER" id="PTHR30341:SF0">
    <property type="entry name" value="NA(+)_H(+) ANTIPORTER NHAA"/>
    <property type="match status" value="1"/>
</dbReference>
<evidence type="ECO:0000313" key="8">
    <source>
        <dbReference type="Proteomes" id="UP000188879"/>
    </source>
</evidence>
<feature type="transmembrane region" description="Helical" evidence="6">
    <location>
        <begin position="97"/>
        <end position="115"/>
    </location>
</feature>
<name>A0A1V2H2L0_9PROT</name>
<keyword evidence="6" id="KW-0915">Sodium</keyword>
<feature type="transmembrane region" description="Helical" evidence="6">
    <location>
        <begin position="258"/>
        <end position="281"/>
    </location>
</feature>
<dbReference type="NCBIfam" id="NF007112">
    <property type="entry name" value="PRK09561.1"/>
    <property type="match status" value="1"/>
</dbReference>
<protein>
    <recommendedName>
        <fullName evidence="6">Na(+)/H(+) antiporter NhaA</fullName>
    </recommendedName>
    <alternativeName>
        <fullName evidence="6">Sodium/proton antiporter NhaA</fullName>
    </alternativeName>
</protein>
<dbReference type="NCBIfam" id="TIGR00773">
    <property type="entry name" value="NhaA"/>
    <property type="match status" value="1"/>
</dbReference>
<dbReference type="NCBIfam" id="NF007111">
    <property type="entry name" value="PRK09560.1"/>
    <property type="match status" value="1"/>
</dbReference>
<keyword evidence="2 6" id="KW-1003">Cell membrane</keyword>
<dbReference type="Pfam" id="PF06965">
    <property type="entry name" value="Na_H_antiport_1"/>
    <property type="match status" value="1"/>
</dbReference>
<evidence type="ECO:0000256" key="4">
    <source>
        <dbReference type="ARBA" id="ARBA00022989"/>
    </source>
</evidence>
<proteinExistence type="inferred from homology"/>
<comment type="function">
    <text evidence="6">Na(+)/H(+) antiporter that extrudes sodium in exchange for external protons.</text>
</comment>
<dbReference type="Gene3D" id="1.20.1530.10">
    <property type="entry name" value="Na+/H+ antiporter like domain"/>
    <property type="match status" value="1"/>
</dbReference>
<dbReference type="HAMAP" id="MF_01844">
    <property type="entry name" value="NhaA"/>
    <property type="match status" value="1"/>
</dbReference>
<feature type="transmembrane region" description="Helical" evidence="6">
    <location>
        <begin position="58"/>
        <end position="76"/>
    </location>
</feature>
<dbReference type="InterPro" id="IPR004670">
    <property type="entry name" value="NhaA"/>
</dbReference>
<comment type="catalytic activity">
    <reaction evidence="6">
        <text>Na(+)(in) + 2 H(+)(out) = Na(+)(out) + 2 H(+)(in)</text>
        <dbReference type="Rhea" id="RHEA:29251"/>
        <dbReference type="ChEBI" id="CHEBI:15378"/>
        <dbReference type="ChEBI" id="CHEBI:29101"/>
    </reaction>
</comment>
<dbReference type="EMBL" id="MLCO01000091">
    <property type="protein sequence ID" value="ONG53969.1"/>
    <property type="molecule type" value="Genomic_DNA"/>
</dbReference>
<sequence length="395" mass="40486">MAQPAHSRPSALRRFLDGQSSAGLVLMAAAALALVVANSPLAPAYVATLSAYVGPLSVGHWINDGLMAVFFLLVGLEIKREALDGQLSTWSRRALPGFAALGGMVMPALIFLAFNRSAPAAGGWAIPAATDIAFALGVLSLLGSRVPASLRVFLAALAIIDDLGAVVIIALFYTAQISLPDLAGAAAVVAALVAMNRLGVRRLAPYLLLGLLLWLLVLRSGVHATLAGVILAFTIPLATSPGRPDDTSSPLHRLEHALHLPVGFLVVPIFGLANAGVPFLGLPAEAFAAPVTLGVGLGLLVGKLAGVLGASLLAIRLGLADFPAYAGRLQLAGTALLCGIGFTMSLFITLLAFPADPLLQTEAKIGILGGSLVAGLLGYLVLRVAPQDWPGTPSR</sequence>
<comment type="subcellular location">
    <subcellularLocation>
        <location evidence="1">Cell inner membrane</location>
        <topology evidence="1">Multi-pass membrane protein</topology>
    </subcellularLocation>
    <subcellularLocation>
        <location evidence="6">Cell membrane</location>
        <topology evidence="6">Multi-pass membrane protein</topology>
    </subcellularLocation>
</comment>
<feature type="transmembrane region" description="Helical" evidence="6">
    <location>
        <begin position="121"/>
        <end position="142"/>
    </location>
</feature>
<keyword evidence="6" id="KW-0050">Antiport</keyword>
<dbReference type="GO" id="GO:0006885">
    <property type="term" value="P:regulation of pH"/>
    <property type="evidence" value="ECO:0007669"/>
    <property type="project" value="UniProtKB-UniRule"/>
</dbReference>
<feature type="transmembrane region" description="Helical" evidence="6">
    <location>
        <begin position="154"/>
        <end position="176"/>
    </location>
</feature>
<organism evidence="7 8">
    <name type="scientific">Teichococcus deserti</name>
    <dbReference type="NCBI Taxonomy" id="1817963"/>
    <lineage>
        <taxon>Bacteria</taxon>
        <taxon>Pseudomonadati</taxon>
        <taxon>Pseudomonadota</taxon>
        <taxon>Alphaproteobacteria</taxon>
        <taxon>Acetobacterales</taxon>
        <taxon>Roseomonadaceae</taxon>
        <taxon>Roseomonas</taxon>
    </lineage>
</organism>
<evidence type="ECO:0000256" key="6">
    <source>
        <dbReference type="HAMAP-Rule" id="MF_01844"/>
    </source>
</evidence>
<feature type="transmembrane region" description="Helical" evidence="6">
    <location>
        <begin position="293"/>
        <end position="319"/>
    </location>
</feature>
<feature type="transmembrane region" description="Helical" evidence="6">
    <location>
        <begin position="365"/>
        <end position="385"/>
    </location>
</feature>
<keyword evidence="6" id="KW-0739">Sodium transport</keyword>
<feature type="transmembrane region" description="Helical" evidence="6">
    <location>
        <begin position="182"/>
        <end position="200"/>
    </location>
</feature>
<dbReference type="Proteomes" id="UP000188879">
    <property type="component" value="Unassembled WGS sequence"/>
</dbReference>
<dbReference type="GO" id="GO:0005886">
    <property type="term" value="C:plasma membrane"/>
    <property type="evidence" value="ECO:0007669"/>
    <property type="project" value="UniProtKB-SubCell"/>
</dbReference>
<feature type="transmembrane region" description="Helical" evidence="6">
    <location>
        <begin position="331"/>
        <end position="353"/>
    </location>
</feature>
<dbReference type="InterPro" id="IPR023171">
    <property type="entry name" value="Na/H_antiporter_dom_sf"/>
</dbReference>
<dbReference type="PANTHER" id="PTHR30341">
    <property type="entry name" value="SODIUM ION/PROTON ANTIPORTER NHAA-RELATED"/>
    <property type="match status" value="1"/>
</dbReference>
<keyword evidence="6" id="KW-0813">Transport</keyword>
<feature type="transmembrane region" description="Helical" evidence="6">
    <location>
        <begin position="212"/>
        <end position="238"/>
    </location>
</feature>
<accession>A0A1V2H2L0</accession>
<keyword evidence="8" id="KW-1185">Reference proteome</keyword>
<dbReference type="OrthoDB" id="9808135at2"/>
<evidence type="ECO:0000313" key="7">
    <source>
        <dbReference type="EMBL" id="ONG53969.1"/>
    </source>
</evidence>
<dbReference type="GO" id="GO:0015385">
    <property type="term" value="F:sodium:proton antiporter activity"/>
    <property type="evidence" value="ECO:0007669"/>
    <property type="project" value="UniProtKB-UniRule"/>
</dbReference>
<keyword evidence="3 6" id="KW-0812">Transmembrane</keyword>
<evidence type="ECO:0000256" key="3">
    <source>
        <dbReference type="ARBA" id="ARBA00022692"/>
    </source>
</evidence>
<dbReference type="AlphaFoldDB" id="A0A1V2H2L0"/>
<reference evidence="7 8" key="1">
    <citation type="submission" date="2016-10" db="EMBL/GenBank/DDBJ databases">
        <title>Draft Genome sequence of Roseomonas sp. strain M3.</title>
        <authorList>
            <person name="Subhash Y."/>
            <person name="Lee S."/>
        </authorList>
    </citation>
    <scope>NUCLEOTIDE SEQUENCE [LARGE SCALE GENOMIC DNA]</scope>
    <source>
        <strain evidence="7 8">M3</strain>
    </source>
</reference>
<keyword evidence="4 6" id="KW-1133">Transmembrane helix</keyword>
<feature type="transmembrane region" description="Helical" evidence="6">
    <location>
        <begin position="21"/>
        <end position="46"/>
    </location>
</feature>
<evidence type="ECO:0000256" key="1">
    <source>
        <dbReference type="ARBA" id="ARBA00004429"/>
    </source>
</evidence>
<evidence type="ECO:0000256" key="2">
    <source>
        <dbReference type="ARBA" id="ARBA00022475"/>
    </source>
</evidence>